<gene>
    <name evidence="1" type="ORF">QQ020_08565</name>
</gene>
<organism evidence="1 2">
    <name type="scientific">Agaribacillus aureus</name>
    <dbReference type="NCBI Taxonomy" id="3051825"/>
    <lineage>
        <taxon>Bacteria</taxon>
        <taxon>Pseudomonadati</taxon>
        <taxon>Bacteroidota</taxon>
        <taxon>Cytophagia</taxon>
        <taxon>Cytophagales</taxon>
        <taxon>Splendidivirgaceae</taxon>
        <taxon>Agaribacillus</taxon>
    </lineage>
</organism>
<accession>A0ABT8L4Y0</accession>
<name>A0ABT8L4Y0_9BACT</name>
<sequence length="82" mass="9716">MEKFKKLTIDQQAKYVKIKGNYLSIRENRHFLIDLYGIDDFFVELWYSPNSVGINQIRSFKDVRQLEPYLKNIDISGIGICK</sequence>
<dbReference type="Proteomes" id="UP001172083">
    <property type="component" value="Unassembled WGS sequence"/>
</dbReference>
<evidence type="ECO:0000313" key="1">
    <source>
        <dbReference type="EMBL" id="MDN5212102.1"/>
    </source>
</evidence>
<reference evidence="1" key="1">
    <citation type="submission" date="2023-06" db="EMBL/GenBank/DDBJ databases">
        <title>Genomic of Agaribacillus aureum.</title>
        <authorList>
            <person name="Wang G."/>
        </authorList>
    </citation>
    <scope>NUCLEOTIDE SEQUENCE</scope>
    <source>
        <strain evidence="1">BMA12</strain>
    </source>
</reference>
<dbReference type="EMBL" id="JAUJEB010000001">
    <property type="protein sequence ID" value="MDN5212102.1"/>
    <property type="molecule type" value="Genomic_DNA"/>
</dbReference>
<evidence type="ECO:0000313" key="2">
    <source>
        <dbReference type="Proteomes" id="UP001172083"/>
    </source>
</evidence>
<dbReference type="RefSeq" id="WP_346757427.1">
    <property type="nucleotide sequence ID" value="NZ_JAUJEB010000001.1"/>
</dbReference>
<protein>
    <submittedName>
        <fullName evidence="1">Uncharacterized protein</fullName>
    </submittedName>
</protein>
<proteinExistence type="predicted"/>
<keyword evidence="2" id="KW-1185">Reference proteome</keyword>
<comment type="caution">
    <text evidence="1">The sequence shown here is derived from an EMBL/GenBank/DDBJ whole genome shotgun (WGS) entry which is preliminary data.</text>
</comment>